<gene>
    <name evidence="3" type="ORF">DEM25_000510</name>
</gene>
<evidence type="ECO:0000256" key="1">
    <source>
        <dbReference type="SAM" id="SignalP"/>
    </source>
</evidence>
<feature type="signal peptide" evidence="1">
    <location>
        <begin position="1"/>
        <end position="25"/>
    </location>
</feature>
<dbReference type="RefSeq" id="WP_109766874.1">
    <property type="nucleotide sequence ID" value="NZ_CP159474.1"/>
</dbReference>
<dbReference type="EMBL" id="QFWV02000001">
    <property type="protein sequence ID" value="RKF08659.1"/>
    <property type="molecule type" value="Genomic_DNA"/>
</dbReference>
<name>A0A3A8AHT7_9HYPH</name>
<protein>
    <recommendedName>
        <fullName evidence="2">Pilus formation protein N-terminal domain-containing protein</fullName>
    </recommendedName>
</protein>
<dbReference type="Proteomes" id="UP000246132">
    <property type="component" value="Unassembled WGS sequence"/>
</dbReference>
<comment type="caution">
    <text evidence="3">The sequence shown here is derived from an EMBL/GenBank/DDBJ whole genome shotgun (WGS) entry which is preliminary data.</text>
</comment>
<evidence type="ECO:0000259" key="2">
    <source>
        <dbReference type="Pfam" id="PF13629"/>
    </source>
</evidence>
<organism evidence="3 4">
    <name type="scientific">Oceaniradius stylonematis</name>
    <dbReference type="NCBI Taxonomy" id="2184161"/>
    <lineage>
        <taxon>Bacteria</taxon>
        <taxon>Pseudomonadati</taxon>
        <taxon>Pseudomonadota</taxon>
        <taxon>Alphaproteobacteria</taxon>
        <taxon>Hyphomicrobiales</taxon>
        <taxon>Ahrensiaceae</taxon>
        <taxon>Oceaniradius</taxon>
    </lineage>
</organism>
<reference evidence="3 4" key="1">
    <citation type="journal article" date="2018" name="Int. J. Syst. Bacteriol.">
        <title>Oceaniradius stylonemae gen. nov., sp. nov., isolated from a red alga, Stylonema cornu-cervi.</title>
        <authorList>
            <person name="Jeong S."/>
        </authorList>
    </citation>
    <scope>NUCLEOTIDE SEQUENCE [LARGE SCALE GENOMIC DNA]</scope>
    <source>
        <strain evidence="3 4">StC1</strain>
    </source>
</reference>
<evidence type="ECO:0000313" key="3">
    <source>
        <dbReference type="EMBL" id="RKF08659.1"/>
    </source>
</evidence>
<evidence type="ECO:0000313" key="4">
    <source>
        <dbReference type="Proteomes" id="UP000246132"/>
    </source>
</evidence>
<feature type="chain" id="PRO_5018537938" description="Pilus formation protein N-terminal domain-containing protein" evidence="1">
    <location>
        <begin position="26"/>
        <end position="160"/>
    </location>
</feature>
<dbReference type="AlphaFoldDB" id="A0A3A8AHT7"/>
<dbReference type="OrthoDB" id="9815749at2"/>
<keyword evidence="1" id="KW-0732">Signal</keyword>
<keyword evidence="4" id="KW-1185">Reference proteome</keyword>
<accession>A0A3A8AHT7</accession>
<feature type="domain" description="Pilus formation protein N-terminal" evidence="2">
    <location>
        <begin position="33"/>
        <end position="99"/>
    </location>
</feature>
<dbReference type="InterPro" id="IPR032789">
    <property type="entry name" value="T2SS-T3SS_pil_N"/>
</dbReference>
<dbReference type="Pfam" id="PF13629">
    <property type="entry name" value="T2SS-T3SS_pil_N"/>
    <property type="match status" value="1"/>
</dbReference>
<sequence>MALRVAGVVALSLMFAAPLAGPANAEPATDAGVEVVLNQAKVLKLSRAASTVIIGNPGVADATVHDANTIVLTGQGFGRTNIVVLDGAGTPILDEQVAVVRDDSSTLRIYRRSIVETLSCEPFCEWAYQTPAEIESTRERARVNAMFEAGAGGDADLFGN</sequence>
<proteinExistence type="predicted"/>